<keyword evidence="2" id="KW-1133">Transmembrane helix</keyword>
<dbReference type="Gene3D" id="3.10.310.50">
    <property type="match status" value="1"/>
</dbReference>
<evidence type="ECO:0000313" key="5">
    <source>
        <dbReference type="Proteomes" id="UP001476950"/>
    </source>
</evidence>
<keyword evidence="2" id="KW-0472">Membrane</keyword>
<feature type="region of interest" description="Disordered" evidence="1">
    <location>
        <begin position="234"/>
        <end position="303"/>
    </location>
</feature>
<dbReference type="RefSeq" id="WP_199305486.1">
    <property type="nucleotide sequence ID" value="NZ_JAMPLM010000018.1"/>
</dbReference>
<dbReference type="EMBL" id="JAMPLM010000018">
    <property type="protein sequence ID" value="MEP1060444.1"/>
    <property type="molecule type" value="Genomic_DNA"/>
</dbReference>
<gene>
    <name evidence="4" type="ORF">NDI38_18585</name>
</gene>
<reference evidence="4 5" key="1">
    <citation type="submission" date="2022-04" db="EMBL/GenBank/DDBJ databases">
        <title>Positive selection, recombination, and allopatry shape intraspecific diversity of widespread and dominant cyanobacteria.</title>
        <authorList>
            <person name="Wei J."/>
            <person name="Shu W."/>
            <person name="Hu C."/>
        </authorList>
    </citation>
    <scope>NUCLEOTIDE SEQUENCE [LARGE SCALE GENOMIC DNA]</scope>
    <source>
        <strain evidence="4 5">AS-A4</strain>
    </source>
</reference>
<name>A0ABV0KMK9_9CYAN</name>
<sequence>MSSLAMQSQKIFYVGCTCLFMISTPLMSLAVTVESVLNPRQTDGGWVSDTANILNASTENKLNQAISQLEAKNGTEIAVVTVPKTSPSETPKAFATQLFNHWKIGKAGQNNGVLFLISKGDRRVEIETGYGIEAILPNAQVSEMIQQKIVPSFKQGNFDQGTLNGTNALITTLETKTFSANATAVRAPITRSAVSTNPAPSSSKTDAFNWVPFLVFVSVGSLLLLSLITLAKGRQSDDDDDDDHRGGRGRHSASNHLSSHYNSTIYGGSTGSAGSTGGSTGGGSTGGGFGGGSSGGGGAGGGF</sequence>
<comment type="caution">
    <text evidence="4">The sequence shown here is derived from an EMBL/GenBank/DDBJ whole genome shotgun (WGS) entry which is preliminary data.</text>
</comment>
<protein>
    <submittedName>
        <fullName evidence="4">TPM domain-containing protein</fullName>
    </submittedName>
</protein>
<feature type="transmembrane region" description="Helical" evidence="2">
    <location>
        <begin position="210"/>
        <end position="231"/>
    </location>
</feature>
<keyword evidence="2" id="KW-0812">Transmembrane</keyword>
<proteinExistence type="predicted"/>
<dbReference type="PANTHER" id="PTHR30373:SF2">
    <property type="entry name" value="UPF0603 PROTEIN YGCG"/>
    <property type="match status" value="1"/>
</dbReference>
<evidence type="ECO:0000259" key="3">
    <source>
        <dbReference type="Pfam" id="PF04536"/>
    </source>
</evidence>
<dbReference type="Pfam" id="PF04536">
    <property type="entry name" value="TPM_phosphatase"/>
    <property type="match status" value="1"/>
</dbReference>
<keyword evidence="5" id="KW-1185">Reference proteome</keyword>
<evidence type="ECO:0000256" key="1">
    <source>
        <dbReference type="SAM" id="MobiDB-lite"/>
    </source>
</evidence>
<evidence type="ECO:0000313" key="4">
    <source>
        <dbReference type="EMBL" id="MEP1060444.1"/>
    </source>
</evidence>
<accession>A0ABV0KMK9</accession>
<feature type="compositionally biased region" description="Gly residues" evidence="1">
    <location>
        <begin position="268"/>
        <end position="303"/>
    </location>
</feature>
<dbReference type="PANTHER" id="PTHR30373">
    <property type="entry name" value="UPF0603 PROTEIN YGCG"/>
    <property type="match status" value="1"/>
</dbReference>
<feature type="compositionally biased region" description="Polar residues" evidence="1">
    <location>
        <begin position="254"/>
        <end position="266"/>
    </location>
</feature>
<dbReference type="Proteomes" id="UP001476950">
    <property type="component" value="Unassembled WGS sequence"/>
</dbReference>
<dbReference type="InterPro" id="IPR007621">
    <property type="entry name" value="TPM_dom"/>
</dbReference>
<organism evidence="4 5">
    <name type="scientific">Stenomitos frigidus AS-A4</name>
    <dbReference type="NCBI Taxonomy" id="2933935"/>
    <lineage>
        <taxon>Bacteria</taxon>
        <taxon>Bacillati</taxon>
        <taxon>Cyanobacteriota</taxon>
        <taxon>Cyanophyceae</taxon>
        <taxon>Leptolyngbyales</taxon>
        <taxon>Leptolyngbyaceae</taxon>
        <taxon>Stenomitos</taxon>
    </lineage>
</organism>
<evidence type="ECO:0000256" key="2">
    <source>
        <dbReference type="SAM" id="Phobius"/>
    </source>
</evidence>
<feature type="domain" description="TPM" evidence="3">
    <location>
        <begin position="47"/>
        <end position="171"/>
    </location>
</feature>